<evidence type="ECO:0000313" key="6">
    <source>
        <dbReference type="Proteomes" id="UP000480410"/>
    </source>
</evidence>
<dbReference type="PRINTS" id="PR00038">
    <property type="entry name" value="HTHLUXR"/>
</dbReference>
<feature type="domain" description="HTH luxR-type" evidence="4">
    <location>
        <begin position="1"/>
        <end position="61"/>
    </location>
</feature>
<dbReference type="PROSITE" id="PS50043">
    <property type="entry name" value="HTH_LUXR_2"/>
    <property type="match status" value="1"/>
</dbReference>
<dbReference type="SUPFAM" id="SSF46894">
    <property type="entry name" value="C-terminal effector domain of the bipartite response regulators"/>
    <property type="match status" value="1"/>
</dbReference>
<dbReference type="AlphaFoldDB" id="A0A6M0CNG9"/>
<evidence type="ECO:0000256" key="3">
    <source>
        <dbReference type="ARBA" id="ARBA00023163"/>
    </source>
</evidence>
<comment type="caution">
    <text evidence="5">The sequence shown here is derived from an EMBL/GenBank/DDBJ whole genome shotgun (WGS) entry which is preliminary data.</text>
</comment>
<dbReference type="InterPro" id="IPR016032">
    <property type="entry name" value="Sig_transdc_resp-reg_C-effctor"/>
</dbReference>
<reference evidence="5 6" key="1">
    <citation type="submission" date="2020-02" db="EMBL/GenBank/DDBJ databases">
        <title>Broccoli isolated Pseudomonas sp.</title>
        <authorList>
            <person name="Fujikawa T."/>
            <person name="Sawada H."/>
        </authorList>
    </citation>
    <scope>NUCLEOTIDE SEQUENCE [LARGE SCALE GENOMIC DNA]</scope>
    <source>
        <strain evidence="5 6">MAFF212428</strain>
    </source>
</reference>
<dbReference type="PANTHER" id="PTHR44688">
    <property type="entry name" value="DNA-BINDING TRANSCRIPTIONAL ACTIVATOR DEVR_DOSR"/>
    <property type="match status" value="1"/>
</dbReference>
<dbReference type="GO" id="GO:0003677">
    <property type="term" value="F:DNA binding"/>
    <property type="evidence" value="ECO:0007669"/>
    <property type="project" value="UniProtKB-KW"/>
</dbReference>
<dbReference type="GO" id="GO:0006355">
    <property type="term" value="P:regulation of DNA-templated transcription"/>
    <property type="evidence" value="ECO:0007669"/>
    <property type="project" value="InterPro"/>
</dbReference>
<dbReference type="SMART" id="SM00421">
    <property type="entry name" value="HTH_LUXR"/>
    <property type="match status" value="1"/>
</dbReference>
<gene>
    <name evidence="5" type="ORF">G3435_01965</name>
</gene>
<evidence type="ECO:0000256" key="1">
    <source>
        <dbReference type="ARBA" id="ARBA00023015"/>
    </source>
</evidence>
<dbReference type="Pfam" id="PF00196">
    <property type="entry name" value="GerE"/>
    <property type="match status" value="1"/>
</dbReference>
<organism evidence="5 6">
    <name type="scientific">Pseudomonas brassicae</name>
    <dbReference type="NCBI Taxonomy" id="2708063"/>
    <lineage>
        <taxon>Bacteria</taxon>
        <taxon>Pseudomonadati</taxon>
        <taxon>Pseudomonadota</taxon>
        <taxon>Gammaproteobacteria</taxon>
        <taxon>Pseudomonadales</taxon>
        <taxon>Pseudomonadaceae</taxon>
        <taxon>Pseudomonas</taxon>
    </lineage>
</organism>
<protein>
    <submittedName>
        <fullName evidence="5">Helix-turn-helix transcriptional regulator</fullName>
    </submittedName>
</protein>
<dbReference type="Proteomes" id="UP000480410">
    <property type="component" value="Unassembled WGS sequence"/>
</dbReference>
<name>A0A6M0CNG9_9PSED</name>
<evidence type="ECO:0000256" key="2">
    <source>
        <dbReference type="ARBA" id="ARBA00023125"/>
    </source>
</evidence>
<keyword evidence="2" id="KW-0238">DNA-binding</keyword>
<dbReference type="EMBL" id="JAAHBV010000032">
    <property type="protein sequence ID" value="NER59076.1"/>
    <property type="molecule type" value="Genomic_DNA"/>
</dbReference>
<keyword evidence="1" id="KW-0805">Transcription regulation</keyword>
<dbReference type="Gene3D" id="1.10.10.10">
    <property type="entry name" value="Winged helix-like DNA-binding domain superfamily/Winged helix DNA-binding domain"/>
    <property type="match status" value="1"/>
</dbReference>
<keyword evidence="3" id="KW-0804">Transcription</keyword>
<dbReference type="PANTHER" id="PTHR44688:SF16">
    <property type="entry name" value="DNA-BINDING TRANSCRIPTIONAL ACTIVATOR DEVR_DOSR"/>
    <property type="match status" value="1"/>
</dbReference>
<proteinExistence type="predicted"/>
<dbReference type="InterPro" id="IPR036388">
    <property type="entry name" value="WH-like_DNA-bd_sf"/>
</dbReference>
<accession>A0A6M0CNG9</accession>
<sequence length="91" mass="10484">MRLSHQETVVLSWVVRGLTDREVAQQLSIAFSTARKHRENILHKLKVGRASALVAIYLCLEAALTCRSGRSDRRRRCQHANKTCWVAWRRG</sequence>
<evidence type="ECO:0000259" key="4">
    <source>
        <dbReference type="PROSITE" id="PS50043"/>
    </source>
</evidence>
<dbReference type="InterPro" id="IPR000792">
    <property type="entry name" value="Tscrpt_reg_LuxR_C"/>
</dbReference>
<evidence type="ECO:0000313" key="5">
    <source>
        <dbReference type="EMBL" id="NER59076.1"/>
    </source>
</evidence>